<evidence type="ECO:0000256" key="3">
    <source>
        <dbReference type="ARBA" id="ARBA00023180"/>
    </source>
</evidence>
<evidence type="ECO:0000256" key="1">
    <source>
        <dbReference type="ARBA" id="ARBA00022729"/>
    </source>
</evidence>
<dbReference type="SMART" id="SM00409">
    <property type="entry name" value="IG"/>
    <property type="match status" value="3"/>
</dbReference>
<dbReference type="Proteomes" id="UP001634394">
    <property type="component" value="Unassembled WGS sequence"/>
</dbReference>
<proteinExistence type="predicted"/>
<reference evidence="8 9" key="1">
    <citation type="submission" date="2024-11" db="EMBL/GenBank/DDBJ databases">
        <title>Chromosome-level genome assembly of the freshwater bivalve Anodonta woodiana.</title>
        <authorList>
            <person name="Chen X."/>
        </authorList>
    </citation>
    <scope>NUCLEOTIDE SEQUENCE [LARGE SCALE GENOMIC DNA]</scope>
    <source>
        <strain evidence="8">MN2024</strain>
        <tissue evidence="8">Gills</tissue>
    </source>
</reference>
<dbReference type="EMBL" id="JBJQND010000002">
    <property type="protein sequence ID" value="KAL3886005.1"/>
    <property type="molecule type" value="Genomic_DNA"/>
</dbReference>
<protein>
    <recommendedName>
        <fullName evidence="7">Ig-like domain-containing protein</fullName>
    </recommendedName>
</protein>
<dbReference type="AlphaFoldDB" id="A0ABD3XJV4"/>
<keyword evidence="5" id="KW-0812">Transmembrane</keyword>
<evidence type="ECO:0000256" key="6">
    <source>
        <dbReference type="SAM" id="SignalP"/>
    </source>
</evidence>
<dbReference type="SUPFAM" id="SSF48726">
    <property type="entry name" value="Immunoglobulin"/>
    <property type="match status" value="1"/>
</dbReference>
<gene>
    <name evidence="8" type="ORF">ACJMK2_026031</name>
</gene>
<dbReference type="PANTHER" id="PTHR44337:SF20">
    <property type="entry name" value="CARCINOEMBRYONIC ANTIGEN-RELATED CELL ADHESION MOLECULE 5-RELATED"/>
    <property type="match status" value="1"/>
</dbReference>
<evidence type="ECO:0000256" key="4">
    <source>
        <dbReference type="ARBA" id="ARBA00023319"/>
    </source>
</evidence>
<keyword evidence="5" id="KW-0472">Membrane</keyword>
<dbReference type="PANTHER" id="PTHR44337">
    <property type="entry name" value="CARCINOEMBRYONIC ANTIGEN-RELATED CELL ADHESION MOLECULE 8"/>
    <property type="match status" value="1"/>
</dbReference>
<dbReference type="PROSITE" id="PS50835">
    <property type="entry name" value="IG_LIKE"/>
    <property type="match status" value="1"/>
</dbReference>
<feature type="transmembrane region" description="Helical" evidence="5">
    <location>
        <begin position="319"/>
        <end position="343"/>
    </location>
</feature>
<evidence type="ECO:0000313" key="9">
    <source>
        <dbReference type="Proteomes" id="UP001634394"/>
    </source>
</evidence>
<keyword evidence="3" id="KW-0325">Glycoprotein</keyword>
<comment type="caution">
    <text evidence="8">The sequence shown here is derived from an EMBL/GenBank/DDBJ whole genome shotgun (WGS) entry which is preliminary data.</text>
</comment>
<feature type="signal peptide" evidence="6">
    <location>
        <begin position="1"/>
        <end position="22"/>
    </location>
</feature>
<evidence type="ECO:0000313" key="8">
    <source>
        <dbReference type="EMBL" id="KAL3886005.1"/>
    </source>
</evidence>
<keyword evidence="9" id="KW-1185">Reference proteome</keyword>
<feature type="domain" description="Ig-like" evidence="7">
    <location>
        <begin position="228"/>
        <end position="308"/>
    </location>
</feature>
<dbReference type="Gene3D" id="2.60.40.10">
    <property type="entry name" value="Immunoglobulins"/>
    <property type="match status" value="1"/>
</dbReference>
<keyword evidence="4" id="KW-0393">Immunoglobulin domain</keyword>
<sequence length="562" mass="64765">MSTLSIFKVFILFNILTYFTVCNRDPLLAFNGCNASLQWNIGNSSYREERIYFRITGNAGDVIATEENSQCTSKNNIYMSCILSHTNENWIVVLTLMNITRNHTGNYTAWLRDEQLLHFVKKTTPLIVIDQPRIKEIWKPVLYQSFSVECTTSYKSDCITYYWKINDSDLQETKDLQATMSTLTFRNITMMDHFSTLTCQTSLEKCSNVQCTLSEKSDPYTVEPYYGPMYVSLTHNESIVYLEENATYKVKCSASCYPACTFRWEGHYINVEDDELVINKFNERLSGAYTCTARNPVTGVSAKSYPLFLHYEKENSSKYLLGAGLVIVAVCLVIVGALIFVTYRRKYESRRLISLTVKQPCEGPTNLEITQDFLRFEKQDIPLPTPAVSDSSYRIPRRSWYPNKNRQSLSLHSLFNPDQAFWRPVRQSVSLQSLIKSSHGIGRRVNSDDSLCKPFSSMKGRRFSIDISETGIRPKELNLNVKQNKQVGYKEQNPDSIYPSMISVRSQSSAHEQQELYSTIDESIWSEYDYVRANMQVQNIQENKRNTDAGNYEYDYAILPPL</sequence>
<dbReference type="InterPro" id="IPR013783">
    <property type="entry name" value="Ig-like_fold"/>
</dbReference>
<evidence type="ECO:0000256" key="2">
    <source>
        <dbReference type="ARBA" id="ARBA00023157"/>
    </source>
</evidence>
<keyword evidence="1 6" id="KW-0732">Signal</keyword>
<evidence type="ECO:0000256" key="5">
    <source>
        <dbReference type="SAM" id="Phobius"/>
    </source>
</evidence>
<dbReference type="InterPro" id="IPR003599">
    <property type="entry name" value="Ig_sub"/>
</dbReference>
<dbReference type="InterPro" id="IPR052598">
    <property type="entry name" value="IgSF_CEA-related"/>
</dbReference>
<dbReference type="InterPro" id="IPR007110">
    <property type="entry name" value="Ig-like_dom"/>
</dbReference>
<accession>A0ABD3XJV4</accession>
<organism evidence="8 9">
    <name type="scientific">Sinanodonta woodiana</name>
    <name type="common">Chinese pond mussel</name>
    <name type="synonym">Anodonta woodiana</name>
    <dbReference type="NCBI Taxonomy" id="1069815"/>
    <lineage>
        <taxon>Eukaryota</taxon>
        <taxon>Metazoa</taxon>
        <taxon>Spiralia</taxon>
        <taxon>Lophotrochozoa</taxon>
        <taxon>Mollusca</taxon>
        <taxon>Bivalvia</taxon>
        <taxon>Autobranchia</taxon>
        <taxon>Heteroconchia</taxon>
        <taxon>Palaeoheterodonta</taxon>
        <taxon>Unionida</taxon>
        <taxon>Unionoidea</taxon>
        <taxon>Unionidae</taxon>
        <taxon>Unioninae</taxon>
        <taxon>Sinanodonta</taxon>
    </lineage>
</organism>
<dbReference type="InterPro" id="IPR036179">
    <property type="entry name" value="Ig-like_dom_sf"/>
</dbReference>
<name>A0ABD3XJV4_SINWO</name>
<evidence type="ECO:0000259" key="7">
    <source>
        <dbReference type="PROSITE" id="PS50835"/>
    </source>
</evidence>
<keyword evidence="2" id="KW-1015">Disulfide bond</keyword>
<keyword evidence="5" id="KW-1133">Transmembrane helix</keyword>
<feature type="chain" id="PRO_5044767580" description="Ig-like domain-containing protein" evidence="6">
    <location>
        <begin position="23"/>
        <end position="562"/>
    </location>
</feature>